<dbReference type="OrthoDB" id="4947597at2759"/>
<name>A0A9P7NBI9_9HYPO</name>
<feature type="region of interest" description="Disordered" evidence="1">
    <location>
        <begin position="114"/>
        <end position="136"/>
    </location>
</feature>
<reference evidence="2" key="1">
    <citation type="journal article" date="2020" name="bioRxiv">
        <title>Whole genome comparisons of ergot fungi reveals the divergence and evolution of species within the genus Claviceps are the result of varying mechanisms driving genome evolution and host range expansion.</title>
        <authorList>
            <person name="Wyka S.A."/>
            <person name="Mondo S.J."/>
            <person name="Liu M."/>
            <person name="Dettman J."/>
            <person name="Nalam V."/>
            <person name="Broders K.D."/>
        </authorList>
    </citation>
    <scope>NUCLEOTIDE SEQUENCE</scope>
    <source>
        <strain evidence="2">CCC 602</strain>
    </source>
</reference>
<evidence type="ECO:0000313" key="2">
    <source>
        <dbReference type="EMBL" id="KAG6011671.1"/>
    </source>
</evidence>
<gene>
    <name evidence="2" type="ORF">E4U43_008189</name>
</gene>
<sequence>MTDEFRKEYHKAERRIAENSKQKEQIMLTIGLLDKQIHETTRCLTQQERERAAAVFARPRTAQLDEDVARLTDDVNCLRECLKALEHSKAARLTQMRELDGRLAGDRRVMESIKGLEDSKIQQNKQADAKHENGPSTQLQILVL</sequence>
<evidence type="ECO:0000256" key="1">
    <source>
        <dbReference type="SAM" id="MobiDB-lite"/>
    </source>
</evidence>
<comment type="caution">
    <text evidence="2">The sequence shown here is derived from an EMBL/GenBank/DDBJ whole genome shotgun (WGS) entry which is preliminary data.</text>
</comment>
<organism evidence="2 3">
    <name type="scientific">Claviceps pusilla</name>
    <dbReference type="NCBI Taxonomy" id="123648"/>
    <lineage>
        <taxon>Eukaryota</taxon>
        <taxon>Fungi</taxon>
        <taxon>Dikarya</taxon>
        <taxon>Ascomycota</taxon>
        <taxon>Pezizomycotina</taxon>
        <taxon>Sordariomycetes</taxon>
        <taxon>Hypocreomycetidae</taxon>
        <taxon>Hypocreales</taxon>
        <taxon>Clavicipitaceae</taxon>
        <taxon>Claviceps</taxon>
    </lineage>
</organism>
<dbReference type="AlphaFoldDB" id="A0A9P7NBI9"/>
<protein>
    <submittedName>
        <fullName evidence="2">Uncharacterized protein</fullName>
    </submittedName>
</protein>
<dbReference type="EMBL" id="SRPW01000845">
    <property type="protein sequence ID" value="KAG6011671.1"/>
    <property type="molecule type" value="Genomic_DNA"/>
</dbReference>
<accession>A0A9P7NBI9</accession>
<evidence type="ECO:0000313" key="3">
    <source>
        <dbReference type="Proteomes" id="UP000748025"/>
    </source>
</evidence>
<keyword evidence="3" id="KW-1185">Reference proteome</keyword>
<proteinExistence type="predicted"/>
<dbReference type="Proteomes" id="UP000748025">
    <property type="component" value="Unassembled WGS sequence"/>
</dbReference>